<proteinExistence type="predicted"/>
<gene>
    <name evidence="2" type="ORF">MERR_LOCUS12022</name>
</gene>
<name>A0A6D2I890_9BRAS</name>
<protein>
    <submittedName>
        <fullName evidence="2">Uncharacterized protein</fullName>
    </submittedName>
</protein>
<reference evidence="2" key="1">
    <citation type="submission" date="2020-01" db="EMBL/GenBank/DDBJ databases">
        <authorList>
            <person name="Mishra B."/>
        </authorList>
    </citation>
    <scope>NUCLEOTIDE SEQUENCE [LARGE SCALE GENOMIC DNA]</scope>
</reference>
<evidence type="ECO:0000256" key="1">
    <source>
        <dbReference type="SAM" id="MobiDB-lite"/>
    </source>
</evidence>
<dbReference type="EMBL" id="CACVBM020000932">
    <property type="protein sequence ID" value="CAA7024787.1"/>
    <property type="molecule type" value="Genomic_DNA"/>
</dbReference>
<feature type="region of interest" description="Disordered" evidence="1">
    <location>
        <begin position="1"/>
        <end position="52"/>
    </location>
</feature>
<organism evidence="2 3">
    <name type="scientific">Microthlaspi erraticum</name>
    <dbReference type="NCBI Taxonomy" id="1685480"/>
    <lineage>
        <taxon>Eukaryota</taxon>
        <taxon>Viridiplantae</taxon>
        <taxon>Streptophyta</taxon>
        <taxon>Embryophyta</taxon>
        <taxon>Tracheophyta</taxon>
        <taxon>Spermatophyta</taxon>
        <taxon>Magnoliopsida</taxon>
        <taxon>eudicotyledons</taxon>
        <taxon>Gunneridae</taxon>
        <taxon>Pentapetalae</taxon>
        <taxon>rosids</taxon>
        <taxon>malvids</taxon>
        <taxon>Brassicales</taxon>
        <taxon>Brassicaceae</taxon>
        <taxon>Coluteocarpeae</taxon>
        <taxon>Microthlaspi</taxon>
    </lineage>
</organism>
<feature type="compositionally biased region" description="Polar residues" evidence="1">
    <location>
        <begin position="42"/>
        <end position="52"/>
    </location>
</feature>
<accession>A0A6D2I890</accession>
<keyword evidence="3" id="KW-1185">Reference proteome</keyword>
<evidence type="ECO:0000313" key="3">
    <source>
        <dbReference type="Proteomes" id="UP000467841"/>
    </source>
</evidence>
<comment type="caution">
    <text evidence="2">The sequence shown here is derived from an EMBL/GenBank/DDBJ whole genome shotgun (WGS) entry which is preliminary data.</text>
</comment>
<dbReference type="AlphaFoldDB" id="A0A6D2I890"/>
<dbReference type="Proteomes" id="UP000467841">
    <property type="component" value="Unassembled WGS sequence"/>
</dbReference>
<evidence type="ECO:0000313" key="2">
    <source>
        <dbReference type="EMBL" id="CAA7024787.1"/>
    </source>
</evidence>
<sequence>MESDEWGITGGRKPEGQEYQHNGPVPTLRRGGNDVTPPTPLQLCSSNLEKNTLQKPNRTYEYRRYTGRNGIVAKHYWLTAHMNRRRAHLPLGSMEDLDRQKFTHL</sequence>